<dbReference type="Pfam" id="PF02373">
    <property type="entry name" value="JmjC"/>
    <property type="match status" value="1"/>
</dbReference>
<dbReference type="STRING" id="43041.A0A182K3D7"/>
<evidence type="ECO:0000313" key="15">
    <source>
        <dbReference type="Proteomes" id="UP000075881"/>
    </source>
</evidence>
<organism evidence="14 15">
    <name type="scientific">Anopheles christyi</name>
    <dbReference type="NCBI Taxonomy" id="43041"/>
    <lineage>
        <taxon>Eukaryota</taxon>
        <taxon>Metazoa</taxon>
        <taxon>Ecdysozoa</taxon>
        <taxon>Arthropoda</taxon>
        <taxon>Hexapoda</taxon>
        <taxon>Insecta</taxon>
        <taxon>Pterygota</taxon>
        <taxon>Neoptera</taxon>
        <taxon>Endopterygota</taxon>
        <taxon>Diptera</taxon>
        <taxon>Nematocera</taxon>
        <taxon>Culicoidea</taxon>
        <taxon>Culicidae</taxon>
        <taxon>Anophelinae</taxon>
        <taxon>Anopheles</taxon>
    </lineage>
</organism>
<dbReference type="VEuPathDB" id="VectorBase:ACHR005272"/>
<feature type="region of interest" description="Disordered" evidence="12">
    <location>
        <begin position="210"/>
        <end position="296"/>
    </location>
</feature>
<dbReference type="InterPro" id="IPR011990">
    <property type="entry name" value="TPR-like_helical_dom_sf"/>
</dbReference>
<feature type="compositionally biased region" description="Low complexity" evidence="12">
    <location>
        <begin position="593"/>
        <end position="605"/>
    </location>
</feature>
<dbReference type="InterPro" id="IPR048560">
    <property type="entry name" value="KDM6A_B-like_GATAL"/>
</dbReference>
<evidence type="ECO:0000256" key="5">
    <source>
        <dbReference type="ARBA" id="ARBA00022833"/>
    </source>
</evidence>
<comment type="subcellular location">
    <subcellularLocation>
        <location evidence="2">Nucleus</location>
    </subcellularLocation>
</comment>
<feature type="region of interest" description="Disordered" evidence="12">
    <location>
        <begin position="840"/>
        <end position="891"/>
    </location>
</feature>
<evidence type="ECO:0000256" key="10">
    <source>
        <dbReference type="ARBA" id="ARBA00023242"/>
    </source>
</evidence>
<evidence type="ECO:0000256" key="7">
    <source>
        <dbReference type="ARBA" id="ARBA00022964"/>
    </source>
</evidence>
<dbReference type="Pfam" id="PF21326">
    <property type="entry name" value="KDM6_GATAL"/>
    <property type="match status" value="1"/>
</dbReference>
<feature type="compositionally biased region" description="Low complexity" evidence="12">
    <location>
        <begin position="840"/>
        <end position="865"/>
    </location>
</feature>
<feature type="compositionally biased region" description="Low complexity" evidence="12">
    <location>
        <begin position="1241"/>
        <end position="1259"/>
    </location>
</feature>
<feature type="compositionally biased region" description="Gly residues" evidence="12">
    <location>
        <begin position="477"/>
        <end position="488"/>
    </location>
</feature>
<feature type="compositionally biased region" description="Low complexity" evidence="12">
    <location>
        <begin position="281"/>
        <end position="296"/>
    </location>
</feature>
<dbReference type="Pfam" id="PF21322">
    <property type="entry name" value="KDM6_C-hel"/>
    <property type="match status" value="1"/>
</dbReference>
<dbReference type="GO" id="GO:0046872">
    <property type="term" value="F:metal ion binding"/>
    <property type="evidence" value="ECO:0007669"/>
    <property type="project" value="UniProtKB-KW"/>
</dbReference>
<feature type="compositionally biased region" description="Low complexity" evidence="12">
    <location>
        <begin position="454"/>
        <end position="476"/>
    </location>
</feature>
<feature type="compositionally biased region" description="Gly residues" evidence="12">
    <location>
        <begin position="866"/>
        <end position="875"/>
    </location>
</feature>
<comment type="cofactor">
    <cofactor evidence="1">
        <name>Fe(2+)</name>
        <dbReference type="ChEBI" id="CHEBI:29033"/>
    </cofactor>
</comment>
<feature type="region of interest" description="Disordered" evidence="12">
    <location>
        <begin position="337"/>
        <end position="400"/>
    </location>
</feature>
<dbReference type="GO" id="GO:0010468">
    <property type="term" value="P:regulation of gene expression"/>
    <property type="evidence" value="ECO:0007669"/>
    <property type="project" value="TreeGrafter"/>
</dbReference>
<dbReference type="GO" id="GO:0044666">
    <property type="term" value="C:MLL3/4 complex"/>
    <property type="evidence" value="ECO:0007669"/>
    <property type="project" value="TreeGrafter"/>
</dbReference>
<feature type="compositionally biased region" description="Polar residues" evidence="12">
    <location>
        <begin position="360"/>
        <end position="377"/>
    </location>
</feature>
<dbReference type="Gene3D" id="2.60.120.650">
    <property type="entry name" value="Cupin"/>
    <property type="match status" value="1"/>
</dbReference>
<dbReference type="Gene3D" id="1.20.58.1370">
    <property type="match status" value="1"/>
</dbReference>
<dbReference type="InterPro" id="IPR051630">
    <property type="entry name" value="Corepressor-Demethylase"/>
</dbReference>
<feature type="compositionally biased region" description="Low complexity" evidence="12">
    <location>
        <begin position="1216"/>
        <end position="1233"/>
    </location>
</feature>
<keyword evidence="3" id="KW-0597">Phosphoprotein</keyword>
<evidence type="ECO:0000256" key="6">
    <source>
        <dbReference type="ARBA" id="ARBA00022853"/>
    </source>
</evidence>
<feature type="region of interest" description="Disordered" evidence="12">
    <location>
        <begin position="582"/>
        <end position="634"/>
    </location>
</feature>
<feature type="compositionally biased region" description="Low complexity" evidence="12">
    <location>
        <begin position="341"/>
        <end position="354"/>
    </location>
</feature>
<dbReference type="InterPro" id="IPR003347">
    <property type="entry name" value="JmjC_dom"/>
</dbReference>
<keyword evidence="10" id="KW-0539">Nucleus</keyword>
<dbReference type="PANTHER" id="PTHR14017">
    <property type="entry name" value="LYSINE-SPECIFIC DEMETHYLASE"/>
    <property type="match status" value="1"/>
</dbReference>
<evidence type="ECO:0000256" key="9">
    <source>
        <dbReference type="ARBA" id="ARBA00023004"/>
    </source>
</evidence>
<dbReference type="SMART" id="SM00028">
    <property type="entry name" value="TPR"/>
    <property type="match status" value="3"/>
</dbReference>
<feature type="compositionally biased region" description="Low complexity" evidence="12">
    <location>
        <begin position="1267"/>
        <end position="1277"/>
    </location>
</feature>
<dbReference type="Gene3D" id="1.25.40.10">
    <property type="entry name" value="Tetratricopeptide repeat domain"/>
    <property type="match status" value="2"/>
</dbReference>
<dbReference type="EnsemblMetazoa" id="ACHR005272-RA">
    <property type="protein sequence ID" value="ACHR005272-PA"/>
    <property type="gene ID" value="ACHR005272"/>
</dbReference>
<evidence type="ECO:0000259" key="13">
    <source>
        <dbReference type="PROSITE" id="PS51184"/>
    </source>
</evidence>
<feature type="region of interest" description="Disordered" evidence="12">
    <location>
        <begin position="1216"/>
        <end position="1277"/>
    </location>
</feature>
<dbReference type="FunFam" id="1.20.58.1370:FF:000001">
    <property type="entry name" value="lysine-specific demethylase 6A isoform X2"/>
    <property type="match status" value="1"/>
</dbReference>
<dbReference type="SUPFAM" id="SSF48452">
    <property type="entry name" value="TPR-like"/>
    <property type="match status" value="1"/>
</dbReference>
<dbReference type="InterPro" id="IPR048562">
    <property type="entry name" value="KDM6A_B-like_C-hel"/>
</dbReference>
<dbReference type="PROSITE" id="PS51184">
    <property type="entry name" value="JMJC"/>
    <property type="match status" value="1"/>
</dbReference>
<dbReference type="Gene3D" id="2.10.110.20">
    <property type="match status" value="1"/>
</dbReference>
<feature type="compositionally biased region" description="Gly residues" evidence="12">
    <location>
        <begin position="389"/>
        <end position="398"/>
    </location>
</feature>
<comment type="similarity">
    <text evidence="11">Belongs to the UTX family.</text>
</comment>
<keyword evidence="15" id="KW-1185">Reference proteome</keyword>
<name>A0A182K3D7_9DIPT</name>
<dbReference type="InterPro" id="IPR019734">
    <property type="entry name" value="TPR_rpt"/>
</dbReference>
<dbReference type="GO" id="GO:0071558">
    <property type="term" value="F:histone H3K27me2/H3K27me3 demethylase activity"/>
    <property type="evidence" value="ECO:0007669"/>
    <property type="project" value="TreeGrafter"/>
</dbReference>
<keyword evidence="6" id="KW-0156">Chromatin regulator</keyword>
<keyword evidence="4" id="KW-0479">Metal-binding</keyword>
<dbReference type="FunFam" id="2.10.110.20:FF:000002">
    <property type="entry name" value="lysine-specific demethylase 6A isoform X2"/>
    <property type="match status" value="1"/>
</dbReference>
<accession>A0A182K3D7</accession>
<evidence type="ECO:0000313" key="14">
    <source>
        <dbReference type="EnsemblMetazoa" id="ACHR005272-PA"/>
    </source>
</evidence>
<feature type="compositionally biased region" description="Low complexity" evidence="12">
    <location>
        <begin position="227"/>
        <end position="264"/>
    </location>
</feature>
<keyword evidence="8" id="KW-0560">Oxidoreductase</keyword>
<reference evidence="15" key="1">
    <citation type="submission" date="2013-03" db="EMBL/GenBank/DDBJ databases">
        <title>The Genome Sequence of Anopheles christyi ACHKN1017.</title>
        <authorList>
            <consortium name="The Broad Institute Genomics Platform"/>
            <person name="Neafsey D.E."/>
            <person name="Besansky N."/>
            <person name="Walker B."/>
            <person name="Young S.K."/>
            <person name="Zeng Q."/>
            <person name="Gargeya S."/>
            <person name="Fitzgerald M."/>
            <person name="Haas B."/>
            <person name="Abouelleil A."/>
            <person name="Allen A.W."/>
            <person name="Alvarado L."/>
            <person name="Arachchi H.M."/>
            <person name="Berlin A.M."/>
            <person name="Chapman S.B."/>
            <person name="Gainer-Dewar J."/>
            <person name="Goldberg J."/>
            <person name="Griggs A."/>
            <person name="Gujja S."/>
            <person name="Hansen M."/>
            <person name="Howarth C."/>
            <person name="Imamovic A."/>
            <person name="Ireland A."/>
            <person name="Larimer J."/>
            <person name="McCowan C."/>
            <person name="Murphy C."/>
            <person name="Pearson M."/>
            <person name="Poon T.W."/>
            <person name="Priest M."/>
            <person name="Roberts A."/>
            <person name="Saif S."/>
            <person name="Shea T."/>
            <person name="Sisk P."/>
            <person name="Sykes S."/>
            <person name="Wortman J."/>
            <person name="Nusbaum C."/>
            <person name="Birren B."/>
        </authorList>
    </citation>
    <scope>NUCLEOTIDE SEQUENCE [LARGE SCALE GENOMIC DNA]</scope>
    <source>
        <strain evidence="15">ACHKN1017</strain>
    </source>
</reference>
<evidence type="ECO:0000256" key="1">
    <source>
        <dbReference type="ARBA" id="ARBA00001954"/>
    </source>
</evidence>
<evidence type="ECO:0000256" key="12">
    <source>
        <dbReference type="SAM" id="MobiDB-lite"/>
    </source>
</evidence>
<feature type="domain" description="JmjC" evidence="13">
    <location>
        <begin position="908"/>
        <end position="1071"/>
    </location>
</feature>
<dbReference type="GO" id="GO:0031490">
    <property type="term" value="F:chromatin DNA binding"/>
    <property type="evidence" value="ECO:0007669"/>
    <property type="project" value="TreeGrafter"/>
</dbReference>
<evidence type="ECO:0000256" key="11">
    <source>
        <dbReference type="ARBA" id="ARBA00034483"/>
    </source>
</evidence>
<dbReference type="GO" id="GO:0000978">
    <property type="term" value="F:RNA polymerase II cis-regulatory region sequence-specific DNA binding"/>
    <property type="evidence" value="ECO:0007669"/>
    <property type="project" value="TreeGrafter"/>
</dbReference>
<dbReference type="SMART" id="SM00558">
    <property type="entry name" value="JmjC"/>
    <property type="match status" value="1"/>
</dbReference>
<sequence>RFHIAHLYEVQNKYKTAKEAYERLLANKQLTSSLKADIYRQLGWMYHTVDLLGDKVQRERLAIHCLQRSIEAEPRSGQTLYLLGRCFAGINKVHDAFIAYRNSVEKREGERRHMVLHWVSYKSAEWRRPAVLNGFIVLYQQQNQPMDALQAYICAVQLDKSHSAAWTNLGILYESCNQPRDAYACFRNATINQDQQKDRTVSACEKSTVPATAAATTTGSTGKANQSASGGTAGTTTTTTSGTSVAPGSSATGTSETSSTANSSTGGGPNSLLSTVLCDLSNSNNGGNNSNSRSQSLTQRIKFLQQHLGNAPMPSITSKRRQLPSIEEAWNLPISNEMSSRQQQTAQAQQRQFQKGYGQGTQYHPGQQQPVGSNNGLPNKRFKQEDGRPGSGAPGGVVGTVAGQPVPPFYLNQQQLLQLQFLQNQNNLTAQQQAMLQTLTNQYRLMQQHQLRLQQQQQQRSQQLQQQQQHPSLQGQPQGGGGNGGFGLAAGNKTPQSGIVPQTGFVNDGHFSPATGQSQQTAGMPYKSAGTYAPSGFTVPSSQPAGGFTQITSTSNHQADIAIQSILDDKATFAESLLKQLSSPTGESKDATENATSTATNNSSTKSPPIKAEATSTTTPAVGGAKRQLLSSKQQDNIKLEPVVKLEKLPSSTSALDGSSGTVGGDFKISMCSKDIQQLVRKQRNAGELKDVPAVCSVLSADAPPPCPPDCPPTRLTREQLQPPTPSVFLENKKDAFSPQLQEFCLKHPIAVVRQLGAALKLDLGLFSTKTLVEANPDHTVEVRTQVHQSPDENWDGNKNSKVWACISHRSHTTIAKYAQYQASSFSDKIKEERDKLAGISTASTNSDSDSKDSISNSSSACGTGATSGAGGAGGNSSATGNGKRKKCKNGNKMLRFGTNVDLSDERKWKTQLQELQKLPPFARVVSAANMLSHVGHMILGMNTVQLYMKVPGSRTPGHQENNNFCSININIGPGDCEWFATPDSYWGGIQALCEKNNINYLHGSWWPALEDLYAENIPVYRFTQRPGDLVWVNAGCVHWVQAIGWCNNIAWNVGPLTGRQYQLAVERYEWNKLESYKSIVPMVHLSWNLARNIKVSDPKLFESIKTCLMQTMKHCMQVLEYVKSLHIEVRFHGRGKNEASHYCGQCEVEVFNVLFIREQEKRHIVHCMGCARKQSPGLQGFVCLEEYTLDELMQVYDSFVLHTPPPPLPAIAAATASVPAQSPQPASSPSAAAGGGGGSLANVSSSTATSCSSSSASVSGGGGTSGASVPVSSVAS</sequence>
<dbReference type="Proteomes" id="UP000075881">
    <property type="component" value="Unassembled WGS sequence"/>
</dbReference>
<dbReference type="PANTHER" id="PTHR14017:SF1">
    <property type="entry name" value="LD02225P"/>
    <property type="match status" value="1"/>
</dbReference>
<dbReference type="SUPFAM" id="SSF51197">
    <property type="entry name" value="Clavaminate synthase-like"/>
    <property type="match status" value="1"/>
</dbReference>
<keyword evidence="5" id="KW-0862">Zinc</keyword>
<keyword evidence="9" id="KW-0408">Iron</keyword>
<evidence type="ECO:0000256" key="4">
    <source>
        <dbReference type="ARBA" id="ARBA00022723"/>
    </source>
</evidence>
<evidence type="ECO:0000256" key="8">
    <source>
        <dbReference type="ARBA" id="ARBA00023002"/>
    </source>
</evidence>
<reference evidence="14" key="2">
    <citation type="submission" date="2020-05" db="UniProtKB">
        <authorList>
            <consortium name="EnsemblMetazoa"/>
        </authorList>
    </citation>
    <scope>IDENTIFICATION</scope>
    <source>
        <strain evidence="14">ACHKN1017</strain>
    </source>
</reference>
<evidence type="ECO:0000256" key="3">
    <source>
        <dbReference type="ARBA" id="ARBA00022553"/>
    </source>
</evidence>
<feature type="region of interest" description="Disordered" evidence="12">
    <location>
        <begin position="454"/>
        <end position="527"/>
    </location>
</feature>
<protein>
    <recommendedName>
        <fullName evidence="13">JmjC domain-containing protein</fullName>
    </recommendedName>
</protein>
<proteinExistence type="inferred from homology"/>
<dbReference type="AlphaFoldDB" id="A0A182K3D7"/>
<evidence type="ECO:0000256" key="2">
    <source>
        <dbReference type="ARBA" id="ARBA00004123"/>
    </source>
</evidence>
<keyword evidence="7" id="KW-0223">Dioxygenase</keyword>
<dbReference type="InterPro" id="IPR046941">
    <property type="entry name" value="KDM6_GATAL_sf"/>
</dbReference>